<sequence length="83" mass="9855">MNIPKYPMDFNDSIRSKKTSEEDLNHKINTEVEKMIHFMNENHTNNHSVAFEDVLIIIDRIYEDDDSYFEISVAKQHSRGIVR</sequence>
<keyword evidence="3" id="KW-1185">Reference proteome</keyword>
<dbReference type="Proteomes" id="UP000030832">
    <property type="component" value="Unassembled WGS sequence"/>
</dbReference>
<dbReference type="RefSeq" id="WP_034628223.1">
    <property type="nucleotide sequence ID" value="NZ_JRJU01000009.1"/>
</dbReference>
<protein>
    <submittedName>
        <fullName evidence="2">Uncharacterized protein</fullName>
    </submittedName>
</protein>
<comment type="caution">
    <text evidence="2">The sequence shown here is derived from an EMBL/GenBank/DDBJ whole genome shotgun (WGS) entry which is preliminary data.</text>
</comment>
<evidence type="ECO:0000256" key="1">
    <source>
        <dbReference type="SAM" id="MobiDB-lite"/>
    </source>
</evidence>
<gene>
    <name evidence="2" type="ORF">LQ50_09255</name>
</gene>
<proteinExistence type="predicted"/>
<evidence type="ECO:0000313" key="3">
    <source>
        <dbReference type="Proteomes" id="UP000030832"/>
    </source>
</evidence>
<name>A0A0B0IGN9_9BACI</name>
<accession>A0A0B0IGN9</accession>
<reference evidence="2 3" key="1">
    <citation type="submission" date="2014-09" db="EMBL/GenBank/DDBJ databases">
        <title>Genome sequencing and annotation of Bacillus Okhensis strain Kh10-101T.</title>
        <authorList>
            <person name="Prakash J.S."/>
        </authorList>
    </citation>
    <scope>NUCLEOTIDE SEQUENCE [LARGE SCALE GENOMIC DNA]</scope>
    <source>
        <strain evidence="3">Kh10-101T</strain>
    </source>
</reference>
<dbReference type="eggNOG" id="ENOG5030D1G">
    <property type="taxonomic scope" value="Bacteria"/>
</dbReference>
<dbReference type="OrthoDB" id="2887353at2"/>
<dbReference type="EMBL" id="JRJU01000009">
    <property type="protein sequence ID" value="KHF40450.1"/>
    <property type="molecule type" value="Genomic_DNA"/>
</dbReference>
<feature type="compositionally biased region" description="Basic and acidic residues" evidence="1">
    <location>
        <begin position="12"/>
        <end position="21"/>
    </location>
</feature>
<evidence type="ECO:0000313" key="2">
    <source>
        <dbReference type="EMBL" id="KHF40450.1"/>
    </source>
</evidence>
<dbReference type="AlphaFoldDB" id="A0A0B0IGN9"/>
<organism evidence="2 3">
    <name type="scientific">Halalkalibacter okhensis</name>
    <dbReference type="NCBI Taxonomy" id="333138"/>
    <lineage>
        <taxon>Bacteria</taxon>
        <taxon>Bacillati</taxon>
        <taxon>Bacillota</taxon>
        <taxon>Bacilli</taxon>
        <taxon>Bacillales</taxon>
        <taxon>Bacillaceae</taxon>
        <taxon>Halalkalibacter</taxon>
    </lineage>
</organism>
<feature type="region of interest" description="Disordered" evidence="1">
    <location>
        <begin position="1"/>
        <end position="21"/>
    </location>
</feature>